<evidence type="ECO:0000256" key="6">
    <source>
        <dbReference type="ARBA" id="ARBA00022833"/>
    </source>
</evidence>
<evidence type="ECO:0000259" key="10">
    <source>
        <dbReference type="Pfam" id="PF00675"/>
    </source>
</evidence>
<sequence>MNKLFSQLLVALLLPLSLSAQTMETDKSYRMGKLENGLTYYIRHNSKEPNLADFYIAQRVGSILEEPRQRGLAHFLEHMAFNGTKNFQGKGSSLGVVPWCESIGVKFGTNLNAYTSVEQTVYNVSAVPVKREGIVDSTLLILHDWSHFLLLNDDEIDKERGVIHEEWRTRRAGMAVQRMMERVLPVVYKGTKYEDCLPIGSMDIVDNFPYKDLRDYYQKWYRPDLQAIIVVGDIDVDKMEQKIRRTFADVPKPTKPAERVYYPVADNDKMIVAIDKDTEQPIMLVNLYMKQEATPDSEKNLVATARKSYVTELVTSMINSRLADIKRQATPPFHSASVGAGQFLISKTKDAFSLSFGCLQENVKGSFQAAIAETQRARQHGFTESELQRAKAGFLKAAERRYTERNDRRNRYFVKAALQNFLASEPITTAEYDYRLMQQFDKEVTLADVNKEVAELVSNKNQVLTIYAPDKPNFPIADAQTFEKYVLDAQAKRYEPYKEESAGKELIDKLPKKGKIKSEQNWGKFGAKKLVLSNGVEVYVKPTDYAKDQISMRFFGEGGTSLYPDTDALNFHMLTSAITDAGVGKFDNVQLSRILSGKSVRISPSIGYETQAINGNSSVKDLKTLLELTYLYFTAPRKDTEKFKGSIATMRSFLKNREANPQVAYNDSVSAILYGNHPRLQSIKTSNIDRVSYDRIWQIYNERFSDASGFKMVLVGNIDMEKLRPLLCQYVATLPSKGKRDTVKDTYPAVRNANETHTFKKKMNTPSTLVSVFYTFDEPYTAKADLALDVFKRVLTIAYTDSIREEKGGTYGVSVQSELDRNSKPTTLIKIGFRTDPAKYEMLMPIVYRQIENIANNGPLAESMAKVKTYLLKAYQQNAITNNYWDYVIYNNLRHGVDFHTGYEDLLNGITAQDIQQIAKDMLKSNRRIEITMMPEYMQ</sequence>
<comment type="cofactor">
    <cofactor evidence="1">
        <name>Zn(2+)</name>
        <dbReference type="ChEBI" id="CHEBI:29105"/>
    </cofactor>
</comment>
<dbReference type="InterPro" id="IPR011249">
    <property type="entry name" value="Metalloenz_LuxS/M16"/>
</dbReference>
<keyword evidence="7" id="KW-0482">Metalloprotease</keyword>
<dbReference type="GO" id="GO:0006508">
    <property type="term" value="P:proteolysis"/>
    <property type="evidence" value="ECO:0007669"/>
    <property type="project" value="UniProtKB-KW"/>
</dbReference>
<feature type="signal peptide" evidence="9">
    <location>
        <begin position="1"/>
        <end position="22"/>
    </location>
</feature>
<evidence type="ECO:0000256" key="7">
    <source>
        <dbReference type="ARBA" id="ARBA00023049"/>
    </source>
</evidence>
<dbReference type="EMBL" id="JABZTM010000016">
    <property type="protein sequence ID" value="MBF1446245.1"/>
    <property type="molecule type" value="Genomic_DNA"/>
</dbReference>
<evidence type="ECO:0000313" key="13">
    <source>
        <dbReference type="Proteomes" id="UP000787419"/>
    </source>
</evidence>
<feature type="domain" description="Peptidase M16 C-terminal" evidence="11">
    <location>
        <begin position="691"/>
        <end position="869"/>
    </location>
</feature>
<proteinExistence type="inferred from homology"/>
<reference evidence="12" key="1">
    <citation type="submission" date="2020-04" db="EMBL/GenBank/DDBJ databases">
        <title>Deep metagenomics examines the oral microbiome during advanced dental caries in children, revealing novel taxa and co-occurrences with host molecules.</title>
        <authorList>
            <person name="Baker J.L."/>
            <person name="Morton J.T."/>
            <person name="Dinis M."/>
            <person name="Alvarez R."/>
            <person name="Tran N.C."/>
            <person name="Knight R."/>
            <person name="Edlund A."/>
        </authorList>
    </citation>
    <scope>NUCLEOTIDE SEQUENCE</scope>
    <source>
        <strain evidence="12">JCVI_32_bin.50</strain>
    </source>
</reference>
<dbReference type="Pfam" id="PF00675">
    <property type="entry name" value="Peptidase_M16"/>
    <property type="match status" value="1"/>
</dbReference>
<gene>
    <name evidence="12" type="ORF">HXN55_02485</name>
</gene>
<dbReference type="PANTHER" id="PTHR43690:SF17">
    <property type="entry name" value="PROTEIN YHJJ"/>
    <property type="match status" value="1"/>
</dbReference>
<feature type="chain" id="PRO_5039504923" evidence="9">
    <location>
        <begin position="23"/>
        <end position="939"/>
    </location>
</feature>
<evidence type="ECO:0000256" key="4">
    <source>
        <dbReference type="ARBA" id="ARBA00022723"/>
    </source>
</evidence>
<feature type="domain" description="Peptidase M16 N-terminal" evidence="10">
    <location>
        <begin position="60"/>
        <end position="174"/>
    </location>
</feature>
<keyword evidence="5" id="KW-0378">Hydrolase</keyword>
<accession>A0A9D5WWT0</accession>
<evidence type="ECO:0000256" key="9">
    <source>
        <dbReference type="SAM" id="SignalP"/>
    </source>
</evidence>
<dbReference type="Proteomes" id="UP000787419">
    <property type="component" value="Unassembled WGS sequence"/>
</dbReference>
<dbReference type="AlphaFoldDB" id="A0A9D5WWT0"/>
<keyword evidence="9" id="KW-0732">Signal</keyword>
<evidence type="ECO:0000256" key="3">
    <source>
        <dbReference type="ARBA" id="ARBA00022670"/>
    </source>
</evidence>
<dbReference type="GO" id="GO:0004222">
    <property type="term" value="F:metalloendopeptidase activity"/>
    <property type="evidence" value="ECO:0007669"/>
    <property type="project" value="InterPro"/>
</dbReference>
<keyword evidence="6" id="KW-0862">Zinc</keyword>
<dbReference type="InterPro" id="IPR001431">
    <property type="entry name" value="Pept_M16_Zn_BS"/>
</dbReference>
<dbReference type="SUPFAM" id="SSF63411">
    <property type="entry name" value="LuxS/MPP-like metallohydrolase"/>
    <property type="match status" value="4"/>
</dbReference>
<dbReference type="InterPro" id="IPR011765">
    <property type="entry name" value="Pept_M16_N"/>
</dbReference>
<dbReference type="RefSeq" id="WP_278489223.1">
    <property type="nucleotide sequence ID" value="NZ_CAJZDG010000040.1"/>
</dbReference>
<evidence type="ECO:0000313" key="12">
    <source>
        <dbReference type="EMBL" id="MBF1446245.1"/>
    </source>
</evidence>
<evidence type="ECO:0000256" key="2">
    <source>
        <dbReference type="ARBA" id="ARBA00007261"/>
    </source>
</evidence>
<dbReference type="PANTHER" id="PTHR43690">
    <property type="entry name" value="NARDILYSIN"/>
    <property type="match status" value="1"/>
</dbReference>
<dbReference type="Pfam" id="PF05193">
    <property type="entry name" value="Peptidase_M16_C"/>
    <property type="match status" value="2"/>
</dbReference>
<name>A0A9D5WWT0_9BACT</name>
<comment type="caution">
    <text evidence="12">The sequence shown here is derived from an EMBL/GenBank/DDBJ whole genome shotgun (WGS) entry which is preliminary data.</text>
</comment>
<evidence type="ECO:0000256" key="1">
    <source>
        <dbReference type="ARBA" id="ARBA00001947"/>
    </source>
</evidence>
<feature type="domain" description="Peptidase M16 C-terminal" evidence="11">
    <location>
        <begin position="208"/>
        <end position="393"/>
    </location>
</feature>
<dbReference type="InterPro" id="IPR050626">
    <property type="entry name" value="Peptidase_M16"/>
</dbReference>
<keyword evidence="3" id="KW-0645">Protease</keyword>
<dbReference type="PROSITE" id="PS00143">
    <property type="entry name" value="INSULINASE"/>
    <property type="match status" value="1"/>
</dbReference>
<organism evidence="12 13">
    <name type="scientific">Prevotella nigrescens</name>
    <dbReference type="NCBI Taxonomy" id="28133"/>
    <lineage>
        <taxon>Bacteria</taxon>
        <taxon>Pseudomonadati</taxon>
        <taxon>Bacteroidota</taxon>
        <taxon>Bacteroidia</taxon>
        <taxon>Bacteroidales</taxon>
        <taxon>Prevotellaceae</taxon>
        <taxon>Prevotella</taxon>
    </lineage>
</organism>
<comment type="similarity">
    <text evidence="2 8">Belongs to the peptidase M16 family.</text>
</comment>
<evidence type="ECO:0000259" key="11">
    <source>
        <dbReference type="Pfam" id="PF05193"/>
    </source>
</evidence>
<dbReference type="GO" id="GO:0046872">
    <property type="term" value="F:metal ion binding"/>
    <property type="evidence" value="ECO:0007669"/>
    <property type="project" value="UniProtKB-KW"/>
</dbReference>
<dbReference type="Gene3D" id="3.30.830.10">
    <property type="entry name" value="Metalloenzyme, LuxS/M16 peptidase-like"/>
    <property type="match status" value="4"/>
</dbReference>
<protein>
    <submittedName>
        <fullName evidence="12">Insulinase family protein</fullName>
    </submittedName>
</protein>
<keyword evidence="4" id="KW-0479">Metal-binding</keyword>
<evidence type="ECO:0000256" key="8">
    <source>
        <dbReference type="RuleBase" id="RU004447"/>
    </source>
</evidence>
<evidence type="ECO:0000256" key="5">
    <source>
        <dbReference type="ARBA" id="ARBA00022801"/>
    </source>
</evidence>
<dbReference type="InterPro" id="IPR007863">
    <property type="entry name" value="Peptidase_M16_C"/>
</dbReference>